<feature type="transmembrane region" description="Helical" evidence="1">
    <location>
        <begin position="20"/>
        <end position="44"/>
    </location>
</feature>
<evidence type="ECO:0000313" key="3">
    <source>
        <dbReference type="Proteomes" id="UP000289952"/>
    </source>
</evidence>
<keyword evidence="1" id="KW-1133">Transmembrane helix</keyword>
<dbReference type="EMBL" id="LR214972">
    <property type="protein sequence ID" value="VEU63570.1"/>
    <property type="molecule type" value="Genomic_DNA"/>
</dbReference>
<dbReference type="OrthoDB" id="401258at2"/>
<keyword evidence="3" id="KW-1185">Reference proteome</keyword>
<gene>
    <name evidence="2" type="ORF">NCTC10118_00613</name>
</gene>
<protein>
    <submittedName>
        <fullName evidence="2">Uncharacterized protein</fullName>
    </submittedName>
</protein>
<accession>A0A449AEZ3</accession>
<keyword evidence="1" id="KW-0472">Membrane</keyword>
<keyword evidence="1" id="KW-0812">Transmembrane</keyword>
<evidence type="ECO:0000313" key="2">
    <source>
        <dbReference type="EMBL" id="VEU63570.1"/>
    </source>
</evidence>
<name>A0A449AEZ3_9BACT</name>
<dbReference type="RefSeq" id="WP_129621791.1">
    <property type="nucleotide sequence ID" value="NZ_LR214972.1"/>
</dbReference>
<evidence type="ECO:0000256" key="1">
    <source>
        <dbReference type="SAM" id="Phobius"/>
    </source>
</evidence>
<dbReference type="AlphaFoldDB" id="A0A449AEZ3"/>
<sequence>MKLSNLKQLDQSELKQTNAAFSISAIISSIPVLMNSLASILGFFKAAFSVDGEVKDKLTTFKWDNTKKQETSNPSGFNFF</sequence>
<proteinExistence type="predicted"/>
<organism evidence="2 3">
    <name type="scientific">Mycoplasmopsis bovirhinis</name>
    <dbReference type="NCBI Taxonomy" id="29553"/>
    <lineage>
        <taxon>Bacteria</taxon>
        <taxon>Bacillati</taxon>
        <taxon>Mycoplasmatota</taxon>
        <taxon>Mycoplasmoidales</taxon>
        <taxon>Metamycoplasmataceae</taxon>
        <taxon>Mycoplasmopsis</taxon>
    </lineage>
</organism>
<dbReference type="Proteomes" id="UP000289952">
    <property type="component" value="Chromosome"/>
</dbReference>
<reference evidence="2 3" key="1">
    <citation type="submission" date="2019-01" db="EMBL/GenBank/DDBJ databases">
        <authorList>
            <consortium name="Pathogen Informatics"/>
        </authorList>
    </citation>
    <scope>NUCLEOTIDE SEQUENCE [LARGE SCALE GENOMIC DNA]</scope>
    <source>
        <strain evidence="2 3">NCTC10118</strain>
    </source>
</reference>